<evidence type="ECO:0000259" key="14">
    <source>
        <dbReference type="Pfam" id="PF05922"/>
    </source>
</evidence>
<feature type="region of interest" description="Disordered" evidence="11">
    <location>
        <begin position="194"/>
        <end position="220"/>
    </location>
</feature>
<dbReference type="InterPro" id="IPR023828">
    <property type="entry name" value="Peptidase_S8_Ser-AS"/>
</dbReference>
<dbReference type="PROSITE" id="PS51892">
    <property type="entry name" value="SUBTILASE"/>
    <property type="match status" value="1"/>
</dbReference>
<proteinExistence type="inferred from homology"/>
<keyword evidence="2" id="KW-0134">Cell wall</keyword>
<dbReference type="InterPro" id="IPR022398">
    <property type="entry name" value="Peptidase_S8_His-AS"/>
</dbReference>
<dbReference type="SUPFAM" id="SSF52025">
    <property type="entry name" value="PA domain"/>
    <property type="match status" value="1"/>
</dbReference>
<dbReference type="PRINTS" id="PR00723">
    <property type="entry name" value="SUBTILISIN"/>
</dbReference>
<evidence type="ECO:0000256" key="5">
    <source>
        <dbReference type="ARBA" id="ARBA00022729"/>
    </source>
</evidence>
<dbReference type="PROSITE" id="PS00136">
    <property type="entry name" value="SUBTILASE_ASP"/>
    <property type="match status" value="1"/>
</dbReference>
<evidence type="ECO:0000256" key="4">
    <source>
        <dbReference type="ARBA" id="ARBA00022670"/>
    </source>
</evidence>
<keyword evidence="7 9" id="KW-0720">Serine protease</keyword>
<feature type="domain" description="Inhibitor I9" evidence="14">
    <location>
        <begin position="44"/>
        <end position="127"/>
    </location>
</feature>
<evidence type="ECO:0000256" key="6">
    <source>
        <dbReference type="ARBA" id="ARBA00022801"/>
    </source>
</evidence>
<gene>
    <name evidence="15" type="ORF">AZF04_08105</name>
</gene>
<evidence type="ECO:0000256" key="2">
    <source>
        <dbReference type="ARBA" id="ARBA00022512"/>
    </source>
</evidence>
<name>A0A161PBN4_9BACI</name>
<dbReference type="InterPro" id="IPR034213">
    <property type="entry name" value="S8_Vpr-like"/>
</dbReference>
<reference evidence="15" key="1">
    <citation type="submission" date="2016-02" db="EMBL/GenBank/DDBJ databases">
        <title>Genome sequence of Bacillus trypoxylicola KCTC 13244(T).</title>
        <authorList>
            <person name="Jeong H."/>
            <person name="Park S.-H."/>
            <person name="Choi S.-K."/>
        </authorList>
    </citation>
    <scope>NUCLEOTIDE SEQUENCE [LARGE SCALE GENOMIC DNA]</scope>
    <source>
        <strain evidence="15">KCTC 13244</strain>
    </source>
</reference>
<dbReference type="InterPro" id="IPR036852">
    <property type="entry name" value="Peptidase_S8/S53_dom_sf"/>
</dbReference>
<keyword evidence="3" id="KW-0964">Secreted</keyword>
<dbReference type="InterPro" id="IPR003137">
    <property type="entry name" value="PA_domain"/>
</dbReference>
<dbReference type="OrthoDB" id="9798386at2"/>
<evidence type="ECO:0000256" key="7">
    <source>
        <dbReference type="ARBA" id="ARBA00022825"/>
    </source>
</evidence>
<dbReference type="InterPro" id="IPR015500">
    <property type="entry name" value="Peptidase_S8_subtilisin-rel"/>
</dbReference>
<feature type="active site" description="Charge relay system" evidence="8 9">
    <location>
        <position position="217"/>
    </location>
</feature>
<dbReference type="Pfam" id="PF05922">
    <property type="entry name" value="Inhibitor_I9"/>
    <property type="match status" value="1"/>
</dbReference>
<dbReference type="InterPro" id="IPR000209">
    <property type="entry name" value="Peptidase_S8/S53_dom"/>
</dbReference>
<evidence type="ECO:0000313" key="15">
    <source>
        <dbReference type="EMBL" id="KYG29682.1"/>
    </source>
</evidence>
<dbReference type="Gene3D" id="3.40.50.200">
    <property type="entry name" value="Peptidase S8/S53 domain"/>
    <property type="match status" value="1"/>
</dbReference>
<dbReference type="PROSITE" id="PS00137">
    <property type="entry name" value="SUBTILASE_HIS"/>
    <property type="match status" value="1"/>
</dbReference>
<keyword evidence="6 9" id="KW-0378">Hydrolase</keyword>
<evidence type="ECO:0000256" key="9">
    <source>
        <dbReference type="PROSITE-ProRule" id="PRU01240"/>
    </source>
</evidence>
<dbReference type="EMBL" id="LTAO01000023">
    <property type="protein sequence ID" value="KYG29682.1"/>
    <property type="molecule type" value="Genomic_DNA"/>
</dbReference>
<keyword evidence="5" id="KW-0732">Signal</keyword>
<feature type="active site" description="Charge relay system" evidence="8 9">
    <location>
        <position position="173"/>
    </location>
</feature>
<dbReference type="InterPro" id="IPR010259">
    <property type="entry name" value="S8pro/Inhibitor_I9"/>
</dbReference>
<evidence type="ECO:0000256" key="11">
    <source>
        <dbReference type="SAM" id="MobiDB-lite"/>
    </source>
</evidence>
<dbReference type="STRING" id="519424.AZF04_08105"/>
<feature type="domain" description="PA" evidence="13">
    <location>
        <begin position="375"/>
        <end position="450"/>
    </location>
</feature>
<dbReference type="Pfam" id="PF00082">
    <property type="entry name" value="Peptidase_S8"/>
    <property type="match status" value="1"/>
</dbReference>
<evidence type="ECO:0000256" key="3">
    <source>
        <dbReference type="ARBA" id="ARBA00022525"/>
    </source>
</evidence>
<dbReference type="InterPro" id="IPR050131">
    <property type="entry name" value="Peptidase_S8_subtilisin-like"/>
</dbReference>
<dbReference type="CDD" id="cd07474">
    <property type="entry name" value="Peptidases_S8_subtilisin_Vpr-like"/>
    <property type="match status" value="1"/>
</dbReference>
<comment type="caution">
    <text evidence="15">The sequence shown here is derived from an EMBL/GenBank/DDBJ whole genome shotgun (WGS) entry which is preliminary data.</text>
</comment>
<keyword evidence="4 9" id="KW-0645">Protease</keyword>
<dbReference type="InterPro" id="IPR023827">
    <property type="entry name" value="Peptidase_S8_Asp-AS"/>
</dbReference>
<dbReference type="Proteomes" id="UP000075806">
    <property type="component" value="Unassembled WGS sequence"/>
</dbReference>
<dbReference type="GO" id="GO:0004252">
    <property type="term" value="F:serine-type endopeptidase activity"/>
    <property type="evidence" value="ECO:0007669"/>
    <property type="project" value="UniProtKB-UniRule"/>
</dbReference>
<sequence length="799" mass="85550">MFFSFFPFSNGVGAEGTLQTTNADPLADLIGEIDVTTNEITSVIVELTEPSVIEAKSEGEVQTQSNLSNARQQVQTDISDVIDDAQFLHEFEHVFSGFSMELKAEEVPVLLNVPGIKAVYPNITYTTTTVGEPEFIAEDAYSPLMNESAPHIGADLVWETGLTGEGVTVAIIDTGVDYTHPDLEGAFGDYKGWDFVDNDDDPQETPPNDPRGDETNHGTHVAGTVAANGLIKGVAPDATLLAYRVLGPGGSGSSDNVIAAIERSVLDGADIMNLSLGNSLNNPDFATSIALDWAMSEGVVAVTSNGNSGPNNWTVGSPGTSREALSVGATQLPYNLYHVEFDTLGDFSYPSAKVMGSPSDDELLELDGETYEFVDVGFGAPEEFDGKDVEGKVALISRGAGIAFVDKATAAKDAGAVAAVMYNNAAGEIVMVPGTDIPTFRITAEDGANLLEELENGLNEITFQLEYDSTVGETMADFSSRGPVTDTWMIKPDVSAPGVNIRSTVPTHNPENPHGYAAMQGTSMASPHAAGAAALILQDNPDWSVERVKAALMNTAETLVNPDTNSRYPHNTQGAGSIRIVNSLETNTLVTPGSHSFGTFLKEKGKQVERQHFTIRNLSSERIAYNFDVEIENGGKAIKVMTSNNLRVNPGKSQKVNMNVQVDASKLDPGYYEGTITISGGNETVEVPTILFVKEPDYPRVANPFLTQLGLDVYEIGGSLPGGAEIVDIFIYHSNAGQEPLEYIGDIAHLTDVSSGYNPIYEWDRTVNGERLEAGYYNIYIYATKEGKSDLAGMNVQLR</sequence>
<dbReference type="Pfam" id="PF02225">
    <property type="entry name" value="PA"/>
    <property type="match status" value="1"/>
</dbReference>
<keyword evidence="16" id="KW-1185">Reference proteome</keyword>
<evidence type="ECO:0000313" key="16">
    <source>
        <dbReference type="Proteomes" id="UP000075806"/>
    </source>
</evidence>
<evidence type="ECO:0000256" key="1">
    <source>
        <dbReference type="ARBA" id="ARBA00011073"/>
    </source>
</evidence>
<dbReference type="PROSITE" id="PS00138">
    <property type="entry name" value="SUBTILASE_SER"/>
    <property type="match status" value="1"/>
</dbReference>
<organism evidence="15 16">
    <name type="scientific">Alkalihalobacillus trypoxylicola</name>
    <dbReference type="NCBI Taxonomy" id="519424"/>
    <lineage>
        <taxon>Bacteria</taxon>
        <taxon>Bacillati</taxon>
        <taxon>Bacillota</taxon>
        <taxon>Bacilli</taxon>
        <taxon>Bacillales</taxon>
        <taxon>Bacillaceae</taxon>
        <taxon>Alkalihalobacillus</taxon>
    </lineage>
</organism>
<dbReference type="Gene3D" id="3.50.30.30">
    <property type="match status" value="1"/>
</dbReference>
<evidence type="ECO:0000256" key="8">
    <source>
        <dbReference type="PIRSR" id="PIRSR615500-1"/>
    </source>
</evidence>
<dbReference type="PANTHER" id="PTHR43806:SF65">
    <property type="entry name" value="SERINE PROTEASE APRX"/>
    <property type="match status" value="1"/>
</dbReference>
<accession>A0A161PBN4</accession>
<dbReference type="AlphaFoldDB" id="A0A161PBN4"/>
<evidence type="ECO:0000259" key="12">
    <source>
        <dbReference type="Pfam" id="PF00082"/>
    </source>
</evidence>
<comment type="similarity">
    <text evidence="1 9 10">Belongs to the peptidase S8 family.</text>
</comment>
<protein>
    <submittedName>
        <fullName evidence="15">Peptidase S8</fullName>
    </submittedName>
</protein>
<feature type="active site" description="Charge relay system" evidence="8 9">
    <location>
        <position position="523"/>
    </location>
</feature>
<evidence type="ECO:0000259" key="13">
    <source>
        <dbReference type="Pfam" id="PF02225"/>
    </source>
</evidence>
<dbReference type="RefSeq" id="WP_061949465.1">
    <property type="nucleotide sequence ID" value="NZ_LTAO01000023.1"/>
</dbReference>
<dbReference type="GO" id="GO:0006508">
    <property type="term" value="P:proteolysis"/>
    <property type="evidence" value="ECO:0007669"/>
    <property type="project" value="UniProtKB-KW"/>
</dbReference>
<evidence type="ECO:0000256" key="10">
    <source>
        <dbReference type="RuleBase" id="RU003355"/>
    </source>
</evidence>
<dbReference type="SUPFAM" id="SSF52743">
    <property type="entry name" value="Subtilisin-like"/>
    <property type="match status" value="1"/>
</dbReference>
<dbReference type="CDD" id="cd02133">
    <property type="entry name" value="PA_C5a_like"/>
    <property type="match status" value="1"/>
</dbReference>
<dbReference type="PANTHER" id="PTHR43806">
    <property type="entry name" value="PEPTIDASE S8"/>
    <property type="match status" value="1"/>
</dbReference>
<feature type="domain" description="Peptidase S8/S53" evidence="12">
    <location>
        <begin position="164"/>
        <end position="576"/>
    </location>
</feature>
<dbReference type="InterPro" id="IPR046450">
    <property type="entry name" value="PA_dom_sf"/>
</dbReference>